<dbReference type="InterPro" id="IPR050622">
    <property type="entry name" value="CPA3_antiporter_subunitB"/>
</dbReference>
<feature type="transmembrane region" description="Helical" evidence="7">
    <location>
        <begin position="72"/>
        <end position="95"/>
    </location>
</feature>
<evidence type="ECO:0000256" key="6">
    <source>
        <dbReference type="ARBA" id="ARBA00023136"/>
    </source>
</evidence>
<keyword evidence="4 7" id="KW-0812">Transmembrane</keyword>
<gene>
    <name evidence="9" type="primary">mrpB</name>
    <name evidence="9" type="ORF">GEAMG1_1086</name>
</gene>
<protein>
    <submittedName>
        <fullName evidence="9">Na(+)/H(+) antiporter subunit B</fullName>
    </submittedName>
</protein>
<organism evidence="9 10">
    <name type="scientific">Trichlorobacter ammonificans</name>
    <dbReference type="NCBI Taxonomy" id="2916410"/>
    <lineage>
        <taxon>Bacteria</taxon>
        <taxon>Pseudomonadati</taxon>
        <taxon>Thermodesulfobacteriota</taxon>
        <taxon>Desulfuromonadia</taxon>
        <taxon>Geobacterales</taxon>
        <taxon>Geobacteraceae</taxon>
        <taxon>Trichlorobacter</taxon>
    </lineage>
</organism>
<evidence type="ECO:0000256" key="4">
    <source>
        <dbReference type="ARBA" id="ARBA00022692"/>
    </source>
</evidence>
<reference evidence="9 10" key="1">
    <citation type="submission" date="2022-03" db="EMBL/GenBank/DDBJ databases">
        <authorList>
            <person name="Koch H."/>
        </authorList>
    </citation>
    <scope>NUCLEOTIDE SEQUENCE [LARGE SCALE GENOMIC DNA]</scope>
    <source>
        <strain evidence="9 10">G1</strain>
    </source>
</reference>
<comment type="subcellular location">
    <subcellularLocation>
        <location evidence="1">Cell membrane</location>
        <topology evidence="1">Multi-pass membrane protein</topology>
    </subcellularLocation>
</comment>
<evidence type="ECO:0000256" key="1">
    <source>
        <dbReference type="ARBA" id="ARBA00004651"/>
    </source>
</evidence>
<evidence type="ECO:0000256" key="5">
    <source>
        <dbReference type="ARBA" id="ARBA00022989"/>
    </source>
</evidence>
<keyword evidence="3" id="KW-1003">Cell membrane</keyword>
<dbReference type="NCBIfam" id="NF009163">
    <property type="entry name" value="PRK12509.1"/>
    <property type="match status" value="1"/>
</dbReference>
<sequence>MHSLILATAIRLLLPLMLIFSLFLLLRGHNEPGGGFVGGLVVAAAFALYTLAHGEKEGRRMLRVEPLRLVTVGLVTALVSGLLPMLAGFPFLTALWSSVPAPVIGHAGTPLLFDLGVYLLVAGMALLIIFTLMEE</sequence>
<name>A0ABM9D844_9BACT</name>
<accession>A0ABM9D844</accession>
<evidence type="ECO:0000256" key="2">
    <source>
        <dbReference type="ARBA" id="ARBA00009425"/>
    </source>
</evidence>
<dbReference type="Pfam" id="PF04039">
    <property type="entry name" value="MnhB"/>
    <property type="match status" value="1"/>
</dbReference>
<evidence type="ECO:0000259" key="8">
    <source>
        <dbReference type="Pfam" id="PF04039"/>
    </source>
</evidence>
<dbReference type="Proteomes" id="UP001295463">
    <property type="component" value="Chromosome"/>
</dbReference>
<evidence type="ECO:0000313" key="9">
    <source>
        <dbReference type="EMBL" id="CAH2030900.1"/>
    </source>
</evidence>
<evidence type="ECO:0000313" key="10">
    <source>
        <dbReference type="Proteomes" id="UP001295463"/>
    </source>
</evidence>
<proteinExistence type="inferred from homology"/>
<dbReference type="RefSeq" id="WP_305731767.1">
    <property type="nucleotide sequence ID" value="NZ_OW150024.1"/>
</dbReference>
<feature type="transmembrane region" description="Helical" evidence="7">
    <location>
        <begin position="35"/>
        <end position="52"/>
    </location>
</feature>
<dbReference type="PANTHER" id="PTHR33932:SF4">
    <property type="entry name" value="NA(+)_H(+) ANTIPORTER SUBUNIT B"/>
    <property type="match status" value="1"/>
</dbReference>
<evidence type="ECO:0000256" key="3">
    <source>
        <dbReference type="ARBA" id="ARBA00022475"/>
    </source>
</evidence>
<comment type="similarity">
    <text evidence="2">Belongs to the CPA3 antiporters (TC 2.A.63) subunit B family.</text>
</comment>
<dbReference type="InterPro" id="IPR007182">
    <property type="entry name" value="MnhB"/>
</dbReference>
<dbReference type="EMBL" id="OW150024">
    <property type="protein sequence ID" value="CAH2030900.1"/>
    <property type="molecule type" value="Genomic_DNA"/>
</dbReference>
<feature type="transmembrane region" description="Helical" evidence="7">
    <location>
        <begin position="115"/>
        <end position="133"/>
    </location>
</feature>
<evidence type="ECO:0000256" key="7">
    <source>
        <dbReference type="SAM" id="Phobius"/>
    </source>
</evidence>
<keyword evidence="6 7" id="KW-0472">Membrane</keyword>
<feature type="transmembrane region" description="Helical" evidence="7">
    <location>
        <begin position="12"/>
        <end position="29"/>
    </location>
</feature>
<keyword evidence="10" id="KW-1185">Reference proteome</keyword>
<keyword evidence="5 7" id="KW-1133">Transmembrane helix</keyword>
<feature type="domain" description="Na+/H+ antiporter MnhB subunit-related protein" evidence="8">
    <location>
        <begin position="5"/>
        <end position="126"/>
    </location>
</feature>
<dbReference type="PANTHER" id="PTHR33932">
    <property type="entry name" value="NA(+)/H(+) ANTIPORTER SUBUNIT B"/>
    <property type="match status" value="1"/>
</dbReference>